<dbReference type="Proteomes" id="UP001165090">
    <property type="component" value="Unassembled WGS sequence"/>
</dbReference>
<reference evidence="8 9" key="1">
    <citation type="journal article" date="2023" name="IScience">
        <title>Expanded male sex-determining region conserved during the evolution of homothallism in the green alga Volvox.</title>
        <authorList>
            <person name="Yamamoto K."/>
            <person name="Matsuzaki R."/>
            <person name="Mahakham W."/>
            <person name="Heman W."/>
            <person name="Sekimoto H."/>
            <person name="Kawachi M."/>
            <person name="Minakuchi Y."/>
            <person name="Toyoda A."/>
            <person name="Nozaki H."/>
        </authorList>
    </citation>
    <scope>NUCLEOTIDE SEQUENCE [LARGE SCALE GENOMIC DNA]</scope>
    <source>
        <strain evidence="8 9">NIES-4468</strain>
    </source>
</reference>
<protein>
    <submittedName>
        <fullName evidence="8">Uncharacterized protein</fullName>
    </submittedName>
</protein>
<gene>
    <name evidence="8" type="ORF">VaNZ11_015278</name>
</gene>
<keyword evidence="3 7" id="KW-0812">Transmembrane</keyword>
<keyword evidence="4 7" id="KW-1133">Transmembrane helix</keyword>
<feature type="compositionally biased region" description="Basic residues" evidence="6">
    <location>
        <begin position="603"/>
        <end position="613"/>
    </location>
</feature>
<feature type="transmembrane region" description="Helical" evidence="7">
    <location>
        <begin position="165"/>
        <end position="188"/>
    </location>
</feature>
<dbReference type="Pfam" id="PF09815">
    <property type="entry name" value="XK-related"/>
    <property type="match status" value="1"/>
</dbReference>
<feature type="compositionally biased region" description="Basic and acidic residues" evidence="6">
    <location>
        <begin position="1"/>
        <end position="10"/>
    </location>
</feature>
<evidence type="ECO:0000313" key="9">
    <source>
        <dbReference type="Proteomes" id="UP001165090"/>
    </source>
</evidence>
<dbReference type="SUPFAM" id="SSF52047">
    <property type="entry name" value="RNI-like"/>
    <property type="match status" value="1"/>
</dbReference>
<evidence type="ECO:0000256" key="7">
    <source>
        <dbReference type="SAM" id="Phobius"/>
    </source>
</evidence>
<feature type="region of interest" description="Disordered" evidence="6">
    <location>
        <begin position="600"/>
        <end position="631"/>
    </location>
</feature>
<comment type="caution">
    <text evidence="8">The sequence shown here is derived from an EMBL/GenBank/DDBJ whole genome shotgun (WGS) entry which is preliminary data.</text>
</comment>
<keyword evidence="5 7" id="KW-0472">Membrane</keyword>
<comment type="subcellular location">
    <subcellularLocation>
        <location evidence="1">Membrane</location>
        <topology evidence="1">Multi-pass membrane protein</topology>
    </subcellularLocation>
</comment>
<feature type="non-terminal residue" evidence="8">
    <location>
        <position position="631"/>
    </location>
</feature>
<feature type="region of interest" description="Disordered" evidence="6">
    <location>
        <begin position="1"/>
        <end position="24"/>
    </location>
</feature>
<dbReference type="InterPro" id="IPR018629">
    <property type="entry name" value="XK-rel"/>
</dbReference>
<feature type="transmembrane region" description="Helical" evidence="7">
    <location>
        <begin position="126"/>
        <end position="145"/>
    </location>
</feature>
<keyword evidence="9" id="KW-1185">Reference proteome</keyword>
<proteinExistence type="inferred from homology"/>
<evidence type="ECO:0000256" key="6">
    <source>
        <dbReference type="SAM" id="MobiDB-lite"/>
    </source>
</evidence>
<organism evidence="8 9">
    <name type="scientific">Volvox africanus</name>
    <dbReference type="NCBI Taxonomy" id="51714"/>
    <lineage>
        <taxon>Eukaryota</taxon>
        <taxon>Viridiplantae</taxon>
        <taxon>Chlorophyta</taxon>
        <taxon>core chlorophytes</taxon>
        <taxon>Chlorophyceae</taxon>
        <taxon>CS clade</taxon>
        <taxon>Chlamydomonadales</taxon>
        <taxon>Volvocaceae</taxon>
        <taxon>Volvox</taxon>
    </lineage>
</organism>
<comment type="similarity">
    <text evidence="2">Belongs to the XK family.</text>
</comment>
<accession>A0ABQ5SK02</accession>
<feature type="transmembrane region" description="Helical" evidence="7">
    <location>
        <begin position="221"/>
        <end position="249"/>
    </location>
</feature>
<dbReference type="EMBL" id="BSDZ01000094">
    <property type="protein sequence ID" value="GLI70323.1"/>
    <property type="molecule type" value="Genomic_DNA"/>
</dbReference>
<evidence type="ECO:0000256" key="5">
    <source>
        <dbReference type="ARBA" id="ARBA00023136"/>
    </source>
</evidence>
<name>A0ABQ5SK02_9CHLO</name>
<evidence type="ECO:0000256" key="4">
    <source>
        <dbReference type="ARBA" id="ARBA00022989"/>
    </source>
</evidence>
<evidence type="ECO:0000256" key="1">
    <source>
        <dbReference type="ARBA" id="ARBA00004141"/>
    </source>
</evidence>
<feature type="compositionally biased region" description="Low complexity" evidence="6">
    <location>
        <begin position="614"/>
        <end position="623"/>
    </location>
</feature>
<evidence type="ECO:0000313" key="8">
    <source>
        <dbReference type="EMBL" id="GLI70323.1"/>
    </source>
</evidence>
<evidence type="ECO:0000256" key="2">
    <source>
        <dbReference type="ARBA" id="ARBA00008789"/>
    </source>
</evidence>
<sequence length="631" mass="68343">MMYRKTKDAATMDLEDGQDGEGNTLLQRGIPGGAYGREWPLPQLPPIRARAADAGVALEGKSPGLAVPLYTVVATGGVSQSPGVPGVGVGKPTAAPLDDDDEETFFERLSNSDFVERVNSLVDRVFQNYIVAVLIDVVGVLLFFFDIYTDALVVDALSKTGHKDWMVATLVFILWHYIIMAVLVTAYLKRTTTKLNVLGLEEGDSAVGGVAVLGSRRRHRWLLFVPVAVPGVVLLDVTMLFTSILPIAFPRLFVNFSSFLSNYTFSRFFIEFLFESIPQTIMQTYIYHQLAKGRHAGSAQQRTVALSLTVSALNCLKYGWKLYKAADDAGLTLPEYFKYLLLLKGNYECSPSAMIAVINECCAVRRAALTAAGPAAGSGGGAGFWGRAGSGADIASAAGSGSGSGATAAAGGSGGTVFIMNGFHLHRNKSQYGPAQQAYILLNAFDRIDGCASVRRWVISGCPLASINRILEKGIRAFRNLKTLEINECALRGDTWKLLTRAIKRHKRLEKVKLIQTGVLTKYRNAKRIRVVTGLFKHSLGLRTVGLCLNWWNEEYLQSAVDMDLLDHPSLESLAIELPPGAPFAPRDVGVPESRVGYDISHHRGQHGHRSVRRSSIGLSSSTGGSGMAVT</sequence>
<evidence type="ECO:0000256" key="3">
    <source>
        <dbReference type="ARBA" id="ARBA00022692"/>
    </source>
</evidence>